<dbReference type="InterPro" id="IPR046230">
    <property type="entry name" value="DUF6263"/>
</dbReference>
<keyword evidence="1" id="KW-0732">Signal</keyword>
<comment type="caution">
    <text evidence="2">The sequence shown here is derived from an EMBL/GenBank/DDBJ whole genome shotgun (WGS) entry which is preliminary data.</text>
</comment>
<proteinExistence type="predicted"/>
<evidence type="ECO:0000313" key="2">
    <source>
        <dbReference type="EMBL" id="NEM98179.1"/>
    </source>
</evidence>
<dbReference type="EMBL" id="JAAGWD010000004">
    <property type="protein sequence ID" value="NEM98179.1"/>
    <property type="molecule type" value="Genomic_DNA"/>
</dbReference>
<dbReference type="AlphaFoldDB" id="A0A6B3LN37"/>
<name>A0A6B3LN37_9BACT</name>
<organism evidence="2 3">
    <name type="scientific">Pontibacter burrus</name>
    <dbReference type="NCBI Taxonomy" id="2704466"/>
    <lineage>
        <taxon>Bacteria</taxon>
        <taxon>Pseudomonadati</taxon>
        <taxon>Bacteroidota</taxon>
        <taxon>Cytophagia</taxon>
        <taxon>Cytophagales</taxon>
        <taxon>Hymenobacteraceae</taxon>
        <taxon>Pontibacter</taxon>
    </lineage>
</organism>
<evidence type="ECO:0000313" key="3">
    <source>
        <dbReference type="Proteomes" id="UP000474777"/>
    </source>
</evidence>
<evidence type="ECO:0008006" key="4">
    <source>
        <dbReference type="Google" id="ProtNLM"/>
    </source>
</evidence>
<protein>
    <recommendedName>
        <fullName evidence="4">DUF4412 domain-containing protein</fullName>
    </recommendedName>
</protein>
<feature type="chain" id="PRO_5025356977" description="DUF4412 domain-containing protein" evidence="1">
    <location>
        <begin position="20"/>
        <end position="306"/>
    </location>
</feature>
<gene>
    <name evidence="2" type="ORF">GXP69_10765</name>
</gene>
<evidence type="ECO:0000256" key="1">
    <source>
        <dbReference type="SAM" id="SignalP"/>
    </source>
</evidence>
<accession>A0A6B3LN37</accession>
<sequence>MKKLFTLLFLLTFSVSAFAQKSGLSLNLQKDQVYKQTTTSSSTIVQDINGQKLNMVMTMNGTMSYRVKAVNANGFNMEASFDNLSMAMQLPQGAVEFSSEKNDPNDVFSRILGSMKNKPFRLVMSKSGKVTEIQDIDALWGTAINQFSELSEAEKAQIQEQIMKSYGEAAMKGSIESATAIYPEKLVNKGDKWTVSTKLEAGMAADLTTDFQYAENNADHALIKGNATIATANKDAYIETNGMPMKYNMAGSQVSEIKVDKKTGWILEATINQNMKGDAHIKDNPQVPGGLTIPMTVATEMTISGK</sequence>
<reference evidence="2 3" key="1">
    <citation type="submission" date="2020-02" db="EMBL/GenBank/DDBJ databases">
        <authorList>
            <person name="Kim M.K."/>
        </authorList>
    </citation>
    <scope>NUCLEOTIDE SEQUENCE [LARGE SCALE GENOMIC DNA]</scope>
    <source>
        <strain evidence="2 3">BT327</strain>
    </source>
</reference>
<dbReference type="Proteomes" id="UP000474777">
    <property type="component" value="Unassembled WGS sequence"/>
</dbReference>
<dbReference type="Pfam" id="PF19777">
    <property type="entry name" value="DUF6263"/>
    <property type="match status" value="1"/>
</dbReference>
<dbReference type="RefSeq" id="WP_163915066.1">
    <property type="nucleotide sequence ID" value="NZ_JAAGWD010000004.1"/>
</dbReference>
<feature type="signal peptide" evidence="1">
    <location>
        <begin position="1"/>
        <end position="19"/>
    </location>
</feature>
<keyword evidence="3" id="KW-1185">Reference proteome</keyword>